<keyword evidence="1" id="KW-0472">Membrane</keyword>
<keyword evidence="1" id="KW-1133">Transmembrane helix</keyword>
<feature type="transmembrane region" description="Helical" evidence="1">
    <location>
        <begin position="64"/>
        <end position="91"/>
    </location>
</feature>
<reference evidence="2" key="1">
    <citation type="journal article" date="2020" name="Nature">
        <title>Giant virus diversity and host interactions through global metagenomics.</title>
        <authorList>
            <person name="Schulz F."/>
            <person name="Roux S."/>
            <person name="Paez-Espino D."/>
            <person name="Jungbluth S."/>
            <person name="Walsh D.A."/>
            <person name="Denef V.J."/>
            <person name="McMahon K.D."/>
            <person name="Konstantinidis K.T."/>
            <person name="Eloe-Fadrosh E.A."/>
            <person name="Kyrpides N.C."/>
            <person name="Woyke T."/>
        </authorList>
    </citation>
    <scope>NUCLEOTIDE SEQUENCE</scope>
    <source>
        <strain evidence="2">GVMAG-S-1101172-89</strain>
    </source>
</reference>
<organism evidence="2">
    <name type="scientific">viral metagenome</name>
    <dbReference type="NCBI Taxonomy" id="1070528"/>
    <lineage>
        <taxon>unclassified sequences</taxon>
        <taxon>metagenomes</taxon>
        <taxon>organismal metagenomes</taxon>
    </lineage>
</organism>
<sequence length="156" mass="17538">MRSQGENTVMKGGAREAILDIISKQWSPIEVYILVFLILSIVFVREYPVRVRRYADTPLGKSALFAASIFVSMYYSWLNGLFIALFTLLILSISPRNEEGFQDKKASVKIVDNARPWWVEAVLKENPIAFEDDRITTSAIQDGATSNRSNSTTSSP</sequence>
<proteinExistence type="predicted"/>
<accession>A0A6C0K5A0</accession>
<name>A0A6C0K5A0_9ZZZZ</name>
<dbReference type="AlphaFoldDB" id="A0A6C0K5A0"/>
<protein>
    <submittedName>
        <fullName evidence="2">Uncharacterized protein</fullName>
    </submittedName>
</protein>
<evidence type="ECO:0000256" key="1">
    <source>
        <dbReference type="SAM" id="Phobius"/>
    </source>
</evidence>
<dbReference type="EMBL" id="MN740808">
    <property type="protein sequence ID" value="QHU12623.1"/>
    <property type="molecule type" value="Genomic_DNA"/>
</dbReference>
<feature type="transmembrane region" description="Helical" evidence="1">
    <location>
        <begin position="26"/>
        <end position="44"/>
    </location>
</feature>
<keyword evidence="1" id="KW-0812">Transmembrane</keyword>
<evidence type="ECO:0000313" key="2">
    <source>
        <dbReference type="EMBL" id="QHU12623.1"/>
    </source>
</evidence>